<name>A0ACC6IHJ4_9ACTN</name>
<evidence type="ECO:0000313" key="2">
    <source>
        <dbReference type="Proteomes" id="UP001261666"/>
    </source>
</evidence>
<accession>A0ACC6IHJ4</accession>
<proteinExistence type="predicted"/>
<comment type="caution">
    <text evidence="1">The sequence shown here is derived from an EMBL/GenBank/DDBJ whole genome shotgun (WGS) entry which is preliminary data.</text>
</comment>
<sequence length="703" mass="74074">MQQRTAFGRRAVLAARGVRTARPLVWLVGVLRSFVLSFVAMAVTLQLVPGEQVPENGSATVALLVGTVLLVGALMRPLLTRLTVLTGVVGLLLSGFLAQALILAVALSLVPAIEPIDFLDVVLIAWGLAVVAALLDWVVDASSSEVFLAQVMGSSVRTARRTDVSGPGLLVVQLDGVAEPLVRQAAAAGAIPFLSSLLRSGSHRLRSWHTGAPSTTPAGQAVLLHGVDTAIPAFRWFDKEQGRMLVCSRPADAAEAQTALSTGRGLLADDGASVGNLFSGDAALPALTMARARPPGSERGAAEFAVTRSGFVRSFVLFVGQMLAEWFQGRRQRRRGVLPRVHRGGSFVVLRGLTTVLLKDLSVAVVADQMARGAPVVYVDLLDYDELAHHAGPTRPEAMRTLEGLDRVLRFLHDLGREVGRDYELVVVSDHGQTQGTTFLQRTGRTLAEAVSDLTSGAVDGAAGSAETVGPAHLLHSTGTRAPGLLRPTLSRIVADRSEHVAPATIVGDTATGLPAAARTSVRVAASGSLAHLYLPEHPGRLAREDVERLLPTLLPGLRSLDGVGLVLTRRTDGVLVVEGATGWRALGPHEVVDGDGEDPLAPYGSLAADDLRHLDRCDHVGDVVVLGAYDPVLGEVTAFEELVGSHGGLGGWQTEALFVHPDGWAVPDQLLRGIDVHHLLVDRLVQHGLRAADPVPAAEPVA</sequence>
<reference evidence="1" key="1">
    <citation type="submission" date="2023-08" db="EMBL/GenBank/DDBJ databases">
        <title>Functional and genomic diversity of the sorghum phyllosphere microbiome.</title>
        <authorList>
            <person name="Shade A."/>
        </authorList>
    </citation>
    <scope>NUCLEOTIDE SEQUENCE</scope>
    <source>
        <strain evidence="1">SORGH_AS_0885</strain>
    </source>
</reference>
<dbReference type="Proteomes" id="UP001261666">
    <property type="component" value="Unassembled WGS sequence"/>
</dbReference>
<keyword evidence="2" id="KW-1185">Reference proteome</keyword>
<organism evidence="1 2">
    <name type="scientific">Nocardioides zeae</name>
    <dbReference type="NCBI Taxonomy" id="1457234"/>
    <lineage>
        <taxon>Bacteria</taxon>
        <taxon>Bacillati</taxon>
        <taxon>Actinomycetota</taxon>
        <taxon>Actinomycetes</taxon>
        <taxon>Propionibacteriales</taxon>
        <taxon>Nocardioidaceae</taxon>
        <taxon>Nocardioides</taxon>
    </lineage>
</organism>
<gene>
    <name evidence="1" type="ORF">QE364_001684</name>
</gene>
<protein>
    <submittedName>
        <fullName evidence="1">Uncharacterized protein</fullName>
    </submittedName>
</protein>
<evidence type="ECO:0000313" key="1">
    <source>
        <dbReference type="EMBL" id="MDR6209977.1"/>
    </source>
</evidence>
<dbReference type="EMBL" id="JAVIZJ010000004">
    <property type="protein sequence ID" value="MDR6209977.1"/>
    <property type="molecule type" value="Genomic_DNA"/>
</dbReference>